<name>A0A7I4YWK9_HAECO</name>
<feature type="compositionally biased region" description="Basic residues" evidence="1">
    <location>
        <begin position="18"/>
        <end position="30"/>
    </location>
</feature>
<dbReference type="OrthoDB" id="418748at2759"/>
<dbReference type="AlphaFoldDB" id="A0A7I4YWK9"/>
<evidence type="ECO:0000256" key="1">
    <source>
        <dbReference type="SAM" id="MobiDB-lite"/>
    </source>
</evidence>
<dbReference type="WBParaSite" id="HCON_00142040-00001">
    <property type="protein sequence ID" value="HCON_00142040-00001"/>
    <property type="gene ID" value="HCON_00142040"/>
</dbReference>
<dbReference type="Proteomes" id="UP000025227">
    <property type="component" value="Unplaced"/>
</dbReference>
<keyword evidence="2" id="KW-1185">Reference proteome</keyword>
<accession>A0A7I4YWK9</accession>
<organism evidence="2 3">
    <name type="scientific">Haemonchus contortus</name>
    <name type="common">Barber pole worm</name>
    <dbReference type="NCBI Taxonomy" id="6289"/>
    <lineage>
        <taxon>Eukaryota</taxon>
        <taxon>Metazoa</taxon>
        <taxon>Ecdysozoa</taxon>
        <taxon>Nematoda</taxon>
        <taxon>Chromadorea</taxon>
        <taxon>Rhabditida</taxon>
        <taxon>Rhabditina</taxon>
        <taxon>Rhabditomorpha</taxon>
        <taxon>Strongyloidea</taxon>
        <taxon>Trichostrongylidae</taxon>
        <taxon>Haemonchus</taxon>
    </lineage>
</organism>
<proteinExistence type="predicted"/>
<protein>
    <submittedName>
        <fullName evidence="3">Uncharacterized protein</fullName>
    </submittedName>
</protein>
<dbReference type="OMA" id="ERRIQFW"/>
<evidence type="ECO:0000313" key="2">
    <source>
        <dbReference type="Proteomes" id="UP000025227"/>
    </source>
</evidence>
<reference evidence="3" key="1">
    <citation type="submission" date="2020-12" db="UniProtKB">
        <authorList>
            <consortium name="WormBaseParasite"/>
        </authorList>
    </citation>
    <scope>IDENTIFICATION</scope>
    <source>
        <strain evidence="3">MHco3</strain>
    </source>
</reference>
<sequence>MQHLLRRKESPNDNLHQWRQRSRSRPRTRKKVIPQNCKEMKVLLDEDLAPQHRPLQVGIAMDLPKKSKTRTERRIRWWKLNRAEREHLKEKVVEAGLSHPERRIQQT</sequence>
<evidence type="ECO:0000313" key="3">
    <source>
        <dbReference type="WBParaSite" id="HCON_00142040-00001"/>
    </source>
</evidence>
<feature type="region of interest" description="Disordered" evidence="1">
    <location>
        <begin position="1"/>
        <end position="30"/>
    </location>
</feature>